<evidence type="ECO:0000313" key="2">
    <source>
        <dbReference type="Proteomes" id="UP000054422"/>
    </source>
</evidence>
<proteinExistence type="predicted"/>
<keyword evidence="2" id="KW-1185">Reference proteome</keyword>
<dbReference type="InterPro" id="IPR036249">
    <property type="entry name" value="Thioredoxin-like_sf"/>
</dbReference>
<evidence type="ECO:0000313" key="1">
    <source>
        <dbReference type="EMBL" id="KGP63265.1"/>
    </source>
</evidence>
<dbReference type="SUPFAM" id="SSF52833">
    <property type="entry name" value="Thioredoxin-like"/>
    <property type="match status" value="1"/>
</dbReference>
<dbReference type="CDD" id="cd02980">
    <property type="entry name" value="TRX_Fd_family"/>
    <property type="match status" value="1"/>
</dbReference>
<dbReference type="Gene3D" id="3.40.30.10">
    <property type="entry name" value="Glutaredoxin"/>
    <property type="match status" value="1"/>
</dbReference>
<dbReference type="EMBL" id="JNCF01000021">
    <property type="protein sequence ID" value="KGP63265.1"/>
    <property type="molecule type" value="Genomic_DNA"/>
</dbReference>
<sequence length="105" mass="11714">MLSHYTKHVFICTNQKAPGKQCCANSGGEEFFDFMKSKLLELDLHGPGKVRVSKSGCLGRCSSGPCIVIYPEGVWYTYSSFVDIEQIIKSHLINGKIVEELLIDK</sequence>
<comment type="caution">
    <text evidence="1">The sequence shown here is derived from an EMBL/GenBank/DDBJ whole genome shotgun (WGS) entry which is preliminary data.</text>
</comment>
<organism evidence="1 2">
    <name type="scientific">Legionella norrlandica</name>
    <dbReference type="NCBI Taxonomy" id="1498499"/>
    <lineage>
        <taxon>Bacteria</taxon>
        <taxon>Pseudomonadati</taxon>
        <taxon>Pseudomonadota</taxon>
        <taxon>Gammaproteobacteria</taxon>
        <taxon>Legionellales</taxon>
        <taxon>Legionellaceae</taxon>
        <taxon>Legionella</taxon>
    </lineage>
</organism>
<name>A0A0A2SQ51_9GAMM</name>
<dbReference type="RefSeq" id="WP_173402497.1">
    <property type="nucleotide sequence ID" value="NZ_JNCF01000021.1"/>
</dbReference>
<reference evidence="1 2" key="1">
    <citation type="submission" date="2014-05" db="EMBL/GenBank/DDBJ databases">
        <authorList>
            <person name="Rizzardi K."/>
            <person name="Winiecka-Krusnell J."/>
            <person name="Ramliden M."/>
            <person name="Alm E."/>
            <person name="Andersson S."/>
            <person name="Byfors S."/>
        </authorList>
    </citation>
    <scope>NUCLEOTIDE SEQUENCE [LARGE SCALE GENOMIC DNA]</scope>
    <source>
        <strain evidence="1 2">LEGN</strain>
    </source>
</reference>
<gene>
    <name evidence="1" type="ORF">EP47_02970</name>
</gene>
<dbReference type="STRING" id="1498499.EP47_02970"/>
<accession>A0A0A2SQ51</accession>
<protein>
    <submittedName>
        <fullName evidence="1">2Fe-2S ferredoxin</fullName>
    </submittedName>
</protein>
<dbReference type="Proteomes" id="UP000054422">
    <property type="component" value="Unassembled WGS sequence"/>
</dbReference>
<dbReference type="AlphaFoldDB" id="A0A0A2SQ51"/>